<evidence type="ECO:0000256" key="1">
    <source>
        <dbReference type="SAM" id="MobiDB-lite"/>
    </source>
</evidence>
<feature type="region of interest" description="Disordered" evidence="1">
    <location>
        <begin position="441"/>
        <end position="469"/>
    </location>
</feature>
<organism evidence="2 3">
    <name type="scientific">Coptotermes formosanus</name>
    <name type="common">Formosan subterranean termite</name>
    <dbReference type="NCBI Taxonomy" id="36987"/>
    <lineage>
        <taxon>Eukaryota</taxon>
        <taxon>Metazoa</taxon>
        <taxon>Ecdysozoa</taxon>
        <taxon>Arthropoda</taxon>
        <taxon>Hexapoda</taxon>
        <taxon>Insecta</taxon>
        <taxon>Pterygota</taxon>
        <taxon>Neoptera</taxon>
        <taxon>Polyneoptera</taxon>
        <taxon>Dictyoptera</taxon>
        <taxon>Blattodea</taxon>
        <taxon>Blattoidea</taxon>
        <taxon>Termitoidae</taxon>
        <taxon>Rhinotermitidae</taxon>
        <taxon>Coptotermes</taxon>
    </lineage>
</organism>
<evidence type="ECO:0000313" key="3">
    <source>
        <dbReference type="Proteomes" id="UP000502823"/>
    </source>
</evidence>
<feature type="region of interest" description="Disordered" evidence="1">
    <location>
        <begin position="779"/>
        <end position="799"/>
    </location>
</feature>
<accession>A0A6L2P9K0</accession>
<evidence type="ECO:0000313" key="2">
    <source>
        <dbReference type="EMBL" id="GFG28986.1"/>
    </source>
</evidence>
<feature type="region of interest" description="Disordered" evidence="1">
    <location>
        <begin position="100"/>
        <end position="134"/>
    </location>
</feature>
<dbReference type="AlphaFoldDB" id="A0A6L2P9K0"/>
<dbReference type="OrthoDB" id="10028852at2759"/>
<keyword evidence="3" id="KW-1185">Reference proteome</keyword>
<sequence length="858" mass="93682">MCVTGDNVSKPGKICEGSLDISKCLQSESCGSDNYVKLNSLESDRNITLNKYVSSEHNSPGHAEFSDVTSDMPHQLTQENLEDSVSSAAMTSSTDLNHYMNITESSDSGSPGQDVGTYSSKLSGQDVGTYSSKLSGRDVGTYSSKLSGQDVHHSTSNMTAWQSSSVSENSVCGRNLQPANDSSDDLKVSYPVNTDCAICPTKNFHTACENMNCHVAKPAECLTVPKLKLQPSKSVHGHDDLETSASQDNRCVQDPINVEKSLNKVSGWDIPKPVIPPPRLMRQNSYTLDAPSPLLVAHVEMQKEKNSIYDMTGSSGISPKPCRKAWNLEKAQSGWKPDRRSGNSLFAVLDQKDKPIKKINCGVTNSSRCASSADYQDRHVSSLPASNASSPVKVLTPFASLDSLPSAVSIELTRQDPPSFTHHLHYWKNIYSSKCRILSTPTKQSSNKSRTSQNKSPAKIFRKDLPTANPSVASQNNLKKMSDLQYVPLPSQQDMQRLILHMQSEHHQQMADLLAKQRLEQEKLREAFLRQQEELVLEIRKVYSAAFCASESQNLLAQQTPSRDCLASHEKGSLNSSINPFPSRLSSKSLSCESAGTSDTSTHDTPGNCILLDTDLGRFHASASASTEKERTVTGNGLYRDSMLDKAPGLNDMTAYLHESNDKTVSVEEVPQNHLQSCNSLILSDSNSIERYLPVASTHPTPEVLVARQFGKLQKHSSDAGEENMKAEVDACNVNSAVSHLSCIYPGTMPSVQASGTVSLLGTMNRVLRRAEVDFAPSAVPNSPTVHESGSVEVNEGHSNSIKGRSPCVRWWFPPHEGVGGLHHTPALSHSELEQVRFLFLYVTVFQDSFSVCGYSVG</sequence>
<protein>
    <submittedName>
        <fullName evidence="2">Uncharacterized protein</fullName>
    </submittedName>
</protein>
<dbReference type="InParanoid" id="A0A6L2P9K0"/>
<name>A0A6L2P9K0_COPFO</name>
<dbReference type="Proteomes" id="UP000502823">
    <property type="component" value="Unassembled WGS sequence"/>
</dbReference>
<reference evidence="3" key="1">
    <citation type="submission" date="2020-01" db="EMBL/GenBank/DDBJ databases">
        <title>Draft genome sequence of the Termite Coptotermes fromosanus.</title>
        <authorList>
            <person name="Itakura S."/>
            <person name="Yosikawa Y."/>
            <person name="Umezawa K."/>
        </authorList>
    </citation>
    <scope>NUCLEOTIDE SEQUENCE [LARGE SCALE GENOMIC DNA]</scope>
</reference>
<proteinExistence type="predicted"/>
<dbReference type="EMBL" id="BLKM01003515">
    <property type="protein sequence ID" value="GFG28986.1"/>
    <property type="molecule type" value="Genomic_DNA"/>
</dbReference>
<gene>
    <name evidence="2" type="ORF">Cfor_06938</name>
</gene>
<feature type="compositionally biased region" description="Polar residues" evidence="1">
    <location>
        <begin position="441"/>
        <end position="456"/>
    </location>
</feature>
<comment type="caution">
    <text evidence="2">The sequence shown here is derived from an EMBL/GenBank/DDBJ whole genome shotgun (WGS) entry which is preliminary data.</text>
</comment>